<evidence type="ECO:0000256" key="5">
    <source>
        <dbReference type="SAM" id="MobiDB-lite"/>
    </source>
</evidence>
<dbReference type="VEuPathDB" id="CryptoDB:Cvel_25991"/>
<keyword evidence="4" id="KW-1015">Disulfide bond</keyword>
<proteinExistence type="predicted"/>
<dbReference type="GO" id="GO:0030968">
    <property type="term" value="P:endoplasmic reticulum unfolded protein response"/>
    <property type="evidence" value="ECO:0007669"/>
    <property type="project" value="InterPro"/>
</dbReference>
<feature type="domain" description="MRH" evidence="6">
    <location>
        <begin position="30"/>
        <end position="136"/>
    </location>
</feature>
<feature type="region of interest" description="Disordered" evidence="5">
    <location>
        <begin position="198"/>
        <end position="222"/>
    </location>
</feature>
<dbReference type="PhylomeDB" id="A0A0G4HBJ2"/>
<dbReference type="InterPro" id="IPR009011">
    <property type="entry name" value="Man6P_isomerase_rcpt-bd_dom_sf"/>
</dbReference>
<keyword evidence="2" id="KW-0732">Signal</keyword>
<reference evidence="7" key="1">
    <citation type="submission" date="2014-11" db="EMBL/GenBank/DDBJ databases">
        <authorList>
            <person name="Otto D Thomas"/>
            <person name="Naeem Raeece"/>
        </authorList>
    </citation>
    <scope>NUCLEOTIDE SEQUENCE</scope>
</reference>
<dbReference type="GO" id="GO:0005788">
    <property type="term" value="C:endoplasmic reticulum lumen"/>
    <property type="evidence" value="ECO:0007669"/>
    <property type="project" value="TreeGrafter"/>
</dbReference>
<dbReference type="PROSITE" id="PS51914">
    <property type="entry name" value="MRH"/>
    <property type="match status" value="2"/>
</dbReference>
<organism evidence="7">
    <name type="scientific">Chromera velia CCMP2878</name>
    <dbReference type="NCBI Taxonomy" id="1169474"/>
    <lineage>
        <taxon>Eukaryota</taxon>
        <taxon>Sar</taxon>
        <taxon>Alveolata</taxon>
        <taxon>Colpodellida</taxon>
        <taxon>Chromeraceae</taxon>
        <taxon>Chromera</taxon>
    </lineage>
</organism>
<dbReference type="PANTHER" id="PTHR15414:SF0">
    <property type="entry name" value="ENDOPLASMIC RETICULUM LECTIN 1"/>
    <property type="match status" value="1"/>
</dbReference>
<dbReference type="SUPFAM" id="SSF50911">
    <property type="entry name" value="Mannose 6-phosphate receptor domain"/>
    <property type="match status" value="1"/>
</dbReference>
<dbReference type="EMBL" id="CDMZ01002227">
    <property type="protein sequence ID" value="CEM41405.1"/>
    <property type="molecule type" value="Genomic_DNA"/>
</dbReference>
<comment type="subcellular location">
    <subcellularLocation>
        <location evidence="1">Endoplasmic reticulum</location>
    </subcellularLocation>
</comment>
<dbReference type="Gene3D" id="2.70.130.10">
    <property type="entry name" value="Mannose-6-phosphate receptor binding domain"/>
    <property type="match status" value="2"/>
</dbReference>
<dbReference type="PANTHER" id="PTHR15414">
    <property type="entry name" value="OS-9-RELATED"/>
    <property type="match status" value="1"/>
</dbReference>
<dbReference type="InterPro" id="IPR044865">
    <property type="entry name" value="MRH_dom"/>
</dbReference>
<evidence type="ECO:0000256" key="3">
    <source>
        <dbReference type="ARBA" id="ARBA00022824"/>
    </source>
</evidence>
<dbReference type="Pfam" id="PF07915">
    <property type="entry name" value="PRKCSH"/>
    <property type="match status" value="1"/>
</dbReference>
<accession>A0A0G4HBJ2</accession>
<dbReference type="AlphaFoldDB" id="A0A0G4HBJ2"/>
<protein>
    <recommendedName>
        <fullName evidence="6">MRH domain-containing protein</fullName>
    </recommendedName>
</protein>
<evidence type="ECO:0000259" key="6">
    <source>
        <dbReference type="PROSITE" id="PS51914"/>
    </source>
</evidence>
<gene>
    <name evidence="7" type="ORF">Cvel_25991</name>
</gene>
<feature type="region of interest" description="Disordered" evidence="5">
    <location>
        <begin position="137"/>
        <end position="156"/>
    </location>
</feature>
<keyword evidence="3" id="KW-0256">Endoplasmic reticulum</keyword>
<dbReference type="InterPro" id="IPR012913">
    <property type="entry name" value="OS9-like_dom"/>
</dbReference>
<dbReference type="GO" id="GO:0030970">
    <property type="term" value="P:retrograde protein transport, ER to cytosol"/>
    <property type="evidence" value="ECO:0007669"/>
    <property type="project" value="TreeGrafter"/>
</dbReference>
<evidence type="ECO:0000256" key="2">
    <source>
        <dbReference type="ARBA" id="ARBA00022729"/>
    </source>
</evidence>
<sequence length="461" mass="50611">MTKEEERQAERLSQEHRVQLRTMKAVYLYKKCVYVNRSTDQYWTYEICYASVVNQVKATEITGTRTEAHHLGNFNPQEELFFPNGSMVQMYTNGSSGRTTTMTYVCAYGAPHVIQVDEPSPLRYEVTVEGPAFCDWRRPTAGGGGRKGRGGKDVGGNTKTTSELLLALADAKSSGRQIPSGSIPVWWLLSGLTFKRPPAPPPAPDAKFSRDNETDQEGGIRGSGFCTEWTSGWWTYEYCHHDEEGAKEARVSIWQFHRDQKGVTVDPPFSLGRLPLPVGAPLAGDRAQAAGEAHKEASSPRRGKKGYILDSVGTIEEVKHWGKALVMRFAGGTPCDDGIGRQAKLFFVCPATVRDVWLESIGRPPGATPEGVADPPPQADAKMVKVTRSCFYEVFIETPYVCAHPELMPPLESKVVTIDCGLDTSRDGEVVRDRPRAFAAADAAVAAGHSARSGSRPREDL</sequence>
<dbReference type="InterPro" id="IPR045149">
    <property type="entry name" value="OS-9-like"/>
</dbReference>
<evidence type="ECO:0000313" key="7">
    <source>
        <dbReference type="EMBL" id="CEM41405.1"/>
    </source>
</evidence>
<name>A0A0G4HBJ2_9ALVE</name>
<evidence type="ECO:0000256" key="1">
    <source>
        <dbReference type="ARBA" id="ARBA00004240"/>
    </source>
</evidence>
<feature type="domain" description="MRH" evidence="6">
    <location>
        <begin position="224"/>
        <end position="404"/>
    </location>
</feature>
<evidence type="ECO:0000256" key="4">
    <source>
        <dbReference type="ARBA" id="ARBA00023157"/>
    </source>
</evidence>